<evidence type="ECO:0000313" key="3">
    <source>
        <dbReference type="Proteomes" id="UP000094526"/>
    </source>
</evidence>
<reference evidence="3" key="1">
    <citation type="submission" date="2015-07" db="EMBL/GenBank/DDBJ databases">
        <authorList>
            <person name="Teixeira M.M."/>
            <person name="Souza R.C."/>
            <person name="Almeida L.G."/>
            <person name="Vicente V.A."/>
            <person name="de Hoog S."/>
            <person name="Bocca A.L."/>
            <person name="de Almeida S.R."/>
            <person name="Vasconcelos A.T."/>
            <person name="Felipe M.S."/>
        </authorList>
    </citation>
    <scope>NUCLEOTIDE SEQUENCE [LARGE SCALE GENOMIC DNA]</scope>
    <source>
        <strain evidence="3">KSF</strain>
    </source>
</reference>
<organism evidence="2 3">
    <name type="scientific">Cladophialophora carrionii</name>
    <dbReference type="NCBI Taxonomy" id="86049"/>
    <lineage>
        <taxon>Eukaryota</taxon>
        <taxon>Fungi</taxon>
        <taxon>Dikarya</taxon>
        <taxon>Ascomycota</taxon>
        <taxon>Pezizomycotina</taxon>
        <taxon>Eurotiomycetes</taxon>
        <taxon>Chaetothyriomycetidae</taxon>
        <taxon>Chaetothyriales</taxon>
        <taxon>Herpotrichiellaceae</taxon>
        <taxon>Cladophialophora</taxon>
    </lineage>
</organism>
<feature type="compositionally biased region" description="Basic and acidic residues" evidence="1">
    <location>
        <begin position="79"/>
        <end position="89"/>
    </location>
</feature>
<dbReference type="AlphaFoldDB" id="A0A1C1D1I2"/>
<evidence type="ECO:0000313" key="2">
    <source>
        <dbReference type="EMBL" id="OCT54596.1"/>
    </source>
</evidence>
<sequence length="89" mass="9515">MSVITPLFAQAKIIPSKVKAENDKAVRGVPGIHRRDGGYSEMKIRLGYGAPDTDASLRLVLAVPGGPPSLQPPVNQGLERLKRLSGREA</sequence>
<keyword evidence="3" id="KW-1185">Reference proteome</keyword>
<dbReference type="EMBL" id="LGRB01000003">
    <property type="protein sequence ID" value="OCT54596.1"/>
    <property type="molecule type" value="Genomic_DNA"/>
</dbReference>
<dbReference type="Proteomes" id="UP000094526">
    <property type="component" value="Unassembled WGS sequence"/>
</dbReference>
<name>A0A1C1D1I2_9EURO</name>
<feature type="region of interest" description="Disordered" evidence="1">
    <location>
        <begin position="65"/>
        <end position="89"/>
    </location>
</feature>
<evidence type="ECO:0000256" key="1">
    <source>
        <dbReference type="SAM" id="MobiDB-lite"/>
    </source>
</evidence>
<proteinExistence type="predicted"/>
<gene>
    <name evidence="2" type="ORF">CLCR_03207</name>
</gene>
<accession>A0A1C1D1I2</accession>
<protein>
    <submittedName>
        <fullName evidence="2">Uncharacterized protein</fullName>
    </submittedName>
</protein>
<comment type="caution">
    <text evidence="2">The sequence shown here is derived from an EMBL/GenBank/DDBJ whole genome shotgun (WGS) entry which is preliminary data.</text>
</comment>
<dbReference type="VEuPathDB" id="FungiDB:CLCR_03207"/>